<proteinExistence type="predicted"/>
<protein>
    <recommendedName>
        <fullName evidence="2">HTH marR-type domain-containing protein</fullName>
    </recommendedName>
</protein>
<reference evidence="4" key="1">
    <citation type="journal article" date="2019" name="Int. J. Syst. Evol. Microbiol.">
        <title>The Global Catalogue of Microorganisms (GCM) 10K type strain sequencing project: providing services to taxonomists for standard genome sequencing and annotation.</title>
        <authorList>
            <consortium name="The Broad Institute Genomics Platform"/>
            <consortium name="The Broad Institute Genome Sequencing Center for Infectious Disease"/>
            <person name="Wu L."/>
            <person name="Ma J."/>
        </authorList>
    </citation>
    <scope>NUCLEOTIDE SEQUENCE [LARGE SCALE GENOMIC DNA]</scope>
    <source>
        <strain evidence="4">CGMCC 4.7683</strain>
    </source>
</reference>
<comment type="caution">
    <text evidence="3">The sequence shown here is derived from an EMBL/GenBank/DDBJ whole genome shotgun (WGS) entry which is preliminary data.</text>
</comment>
<dbReference type="EMBL" id="BNAY01000020">
    <property type="protein sequence ID" value="GHH38785.1"/>
    <property type="molecule type" value="Genomic_DNA"/>
</dbReference>
<organism evidence="3 4">
    <name type="scientific">Amycolatopsis oliviviridis</name>
    <dbReference type="NCBI Taxonomy" id="1471590"/>
    <lineage>
        <taxon>Bacteria</taxon>
        <taxon>Bacillati</taxon>
        <taxon>Actinomycetota</taxon>
        <taxon>Actinomycetes</taxon>
        <taxon>Pseudonocardiales</taxon>
        <taxon>Pseudonocardiaceae</taxon>
        <taxon>Amycolatopsis</taxon>
    </lineage>
</organism>
<name>A0ABQ3MCX6_9PSEU</name>
<dbReference type="InterPro" id="IPR036390">
    <property type="entry name" value="WH_DNA-bd_sf"/>
</dbReference>
<gene>
    <name evidence="3" type="ORF">GCM10017790_85000</name>
</gene>
<evidence type="ECO:0000313" key="4">
    <source>
        <dbReference type="Proteomes" id="UP000635387"/>
    </source>
</evidence>
<dbReference type="InterPro" id="IPR036388">
    <property type="entry name" value="WH-like_DNA-bd_sf"/>
</dbReference>
<accession>A0ABQ3MCX6</accession>
<dbReference type="RefSeq" id="WP_229908357.1">
    <property type="nucleotide sequence ID" value="NZ_BNAY01000020.1"/>
</dbReference>
<dbReference type="Gene3D" id="1.10.10.10">
    <property type="entry name" value="Winged helix-like DNA-binding domain superfamily/Winged helix DNA-binding domain"/>
    <property type="match status" value="1"/>
</dbReference>
<evidence type="ECO:0000259" key="2">
    <source>
        <dbReference type="Pfam" id="PF12802"/>
    </source>
</evidence>
<feature type="domain" description="HTH marR-type" evidence="2">
    <location>
        <begin position="135"/>
        <end position="182"/>
    </location>
</feature>
<dbReference type="Pfam" id="PF12802">
    <property type="entry name" value="MarR_2"/>
    <property type="match status" value="1"/>
</dbReference>
<dbReference type="SUPFAM" id="SSF46785">
    <property type="entry name" value="Winged helix' DNA-binding domain"/>
    <property type="match status" value="1"/>
</dbReference>
<dbReference type="InterPro" id="IPR000835">
    <property type="entry name" value="HTH_MarR-typ"/>
</dbReference>
<feature type="region of interest" description="Disordered" evidence="1">
    <location>
        <begin position="1"/>
        <end position="22"/>
    </location>
</feature>
<evidence type="ECO:0000256" key="1">
    <source>
        <dbReference type="SAM" id="MobiDB-lite"/>
    </source>
</evidence>
<evidence type="ECO:0000313" key="3">
    <source>
        <dbReference type="EMBL" id="GHH38785.1"/>
    </source>
</evidence>
<dbReference type="Proteomes" id="UP000635387">
    <property type="component" value="Unassembled WGS sequence"/>
</dbReference>
<sequence>MPSIATAAPDTTSAGVAPASGTLTEKADGLSRGFETWAEKLKEETGEGKVLGDHAAVDRWAAAVGRWLVDATRLADVPSLRSALEAFQAAGMRLQPGGHTMRLEAVVMALAEVAQAALDRAEQAALADDLDPKSWAARMLVLIHREPHITSSDVCARLGVHEAQISRSGKTLMERGLVVKTRLGRSKGWYATPRGETVAIRLAERENEQSRFENRDGRS</sequence>
<keyword evidence="4" id="KW-1185">Reference proteome</keyword>